<comment type="caution">
    <text evidence="2">The sequence shown here is derived from an EMBL/GenBank/DDBJ whole genome shotgun (WGS) entry which is preliminary data.</text>
</comment>
<dbReference type="EMBL" id="JAAVMX010000003">
    <property type="protein sequence ID" value="KAF4510345.1"/>
    <property type="molecule type" value="Genomic_DNA"/>
</dbReference>
<dbReference type="Proteomes" id="UP000557566">
    <property type="component" value="Unassembled WGS sequence"/>
</dbReference>
<sequence>MRFAHASCLLLAGLASAELDVVGVMERVKPESRQCSGDKADGGVECRTAAQAAPLIMDSFRAYNISCVQEAACLVSLMLLESAGLKFKHNTSPGVLGQGTANMQSPSYNLLYAKDVVANLPGDLAQASDGDALGKPQKEAMMALVTQDKFNFASAAWFHKTQCPDQKIKAKLRDSGLEGCRDYIQKCVGVKKVDADRAQLNTMVFKEMGVDSAQKCVPLWEC</sequence>
<dbReference type="AlphaFoldDB" id="A0A8H4PTW0"/>
<keyword evidence="1" id="KW-0732">Signal</keyword>
<protein>
    <submittedName>
        <fullName evidence="2">Uncharacterized protein</fullName>
    </submittedName>
</protein>
<accession>A0A8H4PTW0</accession>
<keyword evidence="3" id="KW-1185">Reference proteome</keyword>
<proteinExistence type="predicted"/>
<reference evidence="2 3" key="1">
    <citation type="journal article" date="2020" name="Genome Biol. Evol.">
        <title>A new high-quality draft genome assembly of the Chinese cordyceps Ophiocordyceps sinensis.</title>
        <authorList>
            <person name="Shu R."/>
            <person name="Zhang J."/>
            <person name="Meng Q."/>
            <person name="Zhang H."/>
            <person name="Zhou G."/>
            <person name="Li M."/>
            <person name="Wu P."/>
            <person name="Zhao Y."/>
            <person name="Chen C."/>
            <person name="Qin Q."/>
        </authorList>
    </citation>
    <scope>NUCLEOTIDE SEQUENCE [LARGE SCALE GENOMIC DNA]</scope>
    <source>
        <strain evidence="2 3">IOZ07</strain>
    </source>
</reference>
<organism evidence="2 3">
    <name type="scientific">Ophiocordyceps sinensis</name>
    <dbReference type="NCBI Taxonomy" id="72228"/>
    <lineage>
        <taxon>Eukaryota</taxon>
        <taxon>Fungi</taxon>
        <taxon>Dikarya</taxon>
        <taxon>Ascomycota</taxon>
        <taxon>Pezizomycotina</taxon>
        <taxon>Sordariomycetes</taxon>
        <taxon>Hypocreomycetidae</taxon>
        <taxon>Hypocreales</taxon>
        <taxon>Ophiocordycipitaceae</taxon>
        <taxon>Ophiocordyceps</taxon>
    </lineage>
</organism>
<feature type="chain" id="PRO_5034338505" evidence="1">
    <location>
        <begin position="20"/>
        <end position="222"/>
    </location>
</feature>
<gene>
    <name evidence="2" type="ORF">G6O67_002238</name>
</gene>
<dbReference type="OrthoDB" id="2349272at2759"/>
<evidence type="ECO:0000313" key="2">
    <source>
        <dbReference type="EMBL" id="KAF4510345.1"/>
    </source>
</evidence>
<name>A0A8H4PTW0_9HYPO</name>
<feature type="signal peptide" evidence="1">
    <location>
        <begin position="1"/>
        <end position="19"/>
    </location>
</feature>
<evidence type="ECO:0000256" key="1">
    <source>
        <dbReference type="SAM" id="SignalP"/>
    </source>
</evidence>
<evidence type="ECO:0000313" key="3">
    <source>
        <dbReference type="Proteomes" id="UP000557566"/>
    </source>
</evidence>